<evidence type="ECO:0000256" key="1">
    <source>
        <dbReference type="ARBA" id="ARBA00004651"/>
    </source>
</evidence>
<feature type="transmembrane region" description="Helical" evidence="8">
    <location>
        <begin position="81"/>
        <end position="102"/>
    </location>
</feature>
<protein>
    <submittedName>
        <fullName evidence="11">ABC transporter ATP-binding protein/permease</fullName>
    </submittedName>
</protein>
<dbReference type="InterPro" id="IPR050835">
    <property type="entry name" value="ABC_transporter_sub-D"/>
</dbReference>
<keyword evidence="2" id="KW-0813">Transport</keyword>
<dbReference type="SUPFAM" id="SSF90123">
    <property type="entry name" value="ABC transporter transmembrane region"/>
    <property type="match status" value="1"/>
</dbReference>
<sequence>MRRLGSFLHDAWTLTRPYWVSEERGRGLLLLIAVIVLNLSLVGMTVVLTYWQRAFYNTLEQKDAATFWSLLFLGGEADGTWFPGFTVVAVAYILIAVYQLYLRQALQIRWRRWLTRDYLDRWLADRAYYRIALTDPQTDNPDQRLADDLRLFVDDTLSLGLGLMNSVVTLFSFILVLWSLSGPLEVFGITIPGYMVWVAILYSALGTWIAHLIGRPLIRLNFLQQRVEADFRYALVRLRDNVEGVALHQGEADEKRGLLARFQALTENWWAIMTATKRLTFFTAGFTQVASIFPIVVAAPAYFAGRIPLGGLIQTSSAFGQVQGALSWFVDNYARLTEWRATVERLTGFRQAIEAARAATDGVRVAPGADPAVVLDDVTISLPGGRVLLRDVSLRLEKGEAVLISGASGSGKSTLFRALAGIWPFGQGTAHIPDGARALFLPQRPYLPLGGLRRAVCYPLDATTVPDDAVREALSAAGLPHLLDRLDEEDAWDRRLSGGEQQRLAIARALLVKPDFLFLDEATASLDPAGEEALYRLVAERLPGTAVLSIAHRPAVAQFHGRRLVVAEGALRAG</sequence>
<evidence type="ECO:0000256" key="7">
    <source>
        <dbReference type="ARBA" id="ARBA00023136"/>
    </source>
</evidence>
<dbReference type="GO" id="GO:0005886">
    <property type="term" value="C:plasma membrane"/>
    <property type="evidence" value="ECO:0007669"/>
    <property type="project" value="UniProtKB-SubCell"/>
</dbReference>
<dbReference type="Gene3D" id="1.20.1560.10">
    <property type="entry name" value="ABC transporter type 1, transmembrane domain"/>
    <property type="match status" value="1"/>
</dbReference>
<dbReference type="GO" id="GO:0005524">
    <property type="term" value="F:ATP binding"/>
    <property type="evidence" value="ECO:0007669"/>
    <property type="project" value="UniProtKB-KW"/>
</dbReference>
<dbReference type="GO" id="GO:0140359">
    <property type="term" value="F:ABC-type transporter activity"/>
    <property type="evidence" value="ECO:0007669"/>
    <property type="project" value="InterPro"/>
</dbReference>
<organism evidence="11 12">
    <name type="scientific">Falsiroseomonas algicola</name>
    <dbReference type="NCBI Taxonomy" id="2716930"/>
    <lineage>
        <taxon>Bacteria</taxon>
        <taxon>Pseudomonadati</taxon>
        <taxon>Pseudomonadota</taxon>
        <taxon>Alphaproteobacteria</taxon>
        <taxon>Acetobacterales</taxon>
        <taxon>Roseomonadaceae</taxon>
        <taxon>Falsiroseomonas</taxon>
    </lineage>
</organism>
<evidence type="ECO:0000259" key="10">
    <source>
        <dbReference type="PROSITE" id="PS50929"/>
    </source>
</evidence>
<keyword evidence="7 8" id="KW-0472">Membrane</keyword>
<evidence type="ECO:0000256" key="4">
    <source>
        <dbReference type="ARBA" id="ARBA00022741"/>
    </source>
</evidence>
<dbReference type="RefSeq" id="WP_164692915.1">
    <property type="nucleotide sequence ID" value="NZ_JAAIKB010000001.1"/>
</dbReference>
<evidence type="ECO:0000256" key="2">
    <source>
        <dbReference type="ARBA" id="ARBA00022448"/>
    </source>
</evidence>
<dbReference type="PROSITE" id="PS00211">
    <property type="entry name" value="ABC_TRANSPORTER_1"/>
    <property type="match status" value="1"/>
</dbReference>
<dbReference type="InterPro" id="IPR036640">
    <property type="entry name" value="ABC1_TM_sf"/>
</dbReference>
<feature type="domain" description="ABC transmembrane type-1" evidence="10">
    <location>
        <begin position="32"/>
        <end position="338"/>
    </location>
</feature>
<dbReference type="GO" id="GO:0016887">
    <property type="term" value="F:ATP hydrolysis activity"/>
    <property type="evidence" value="ECO:0007669"/>
    <property type="project" value="InterPro"/>
</dbReference>
<dbReference type="InterPro" id="IPR003439">
    <property type="entry name" value="ABC_transporter-like_ATP-bd"/>
</dbReference>
<reference evidence="11 12" key="1">
    <citation type="submission" date="2020-02" db="EMBL/GenBank/DDBJ databases">
        <authorList>
            <person name="Kim H.M."/>
            <person name="Jeon C.O."/>
        </authorList>
    </citation>
    <scope>NUCLEOTIDE SEQUENCE [LARGE SCALE GENOMIC DNA]</scope>
    <source>
        <strain evidence="11 12">PeD5</strain>
    </source>
</reference>
<feature type="transmembrane region" description="Helical" evidence="8">
    <location>
        <begin position="186"/>
        <end position="210"/>
    </location>
</feature>
<feature type="transmembrane region" description="Helical" evidence="8">
    <location>
        <begin position="28"/>
        <end position="51"/>
    </location>
</feature>
<evidence type="ECO:0000256" key="5">
    <source>
        <dbReference type="ARBA" id="ARBA00022840"/>
    </source>
</evidence>
<dbReference type="PROSITE" id="PS50929">
    <property type="entry name" value="ABC_TM1F"/>
    <property type="match status" value="1"/>
</dbReference>
<keyword evidence="3 8" id="KW-0812">Transmembrane</keyword>
<dbReference type="Gene3D" id="3.40.50.300">
    <property type="entry name" value="P-loop containing nucleotide triphosphate hydrolases"/>
    <property type="match status" value="1"/>
</dbReference>
<dbReference type="InterPro" id="IPR027417">
    <property type="entry name" value="P-loop_NTPase"/>
</dbReference>
<evidence type="ECO:0000256" key="8">
    <source>
        <dbReference type="SAM" id="Phobius"/>
    </source>
</evidence>
<proteinExistence type="predicted"/>
<evidence type="ECO:0000256" key="3">
    <source>
        <dbReference type="ARBA" id="ARBA00022692"/>
    </source>
</evidence>
<keyword evidence="6 8" id="KW-1133">Transmembrane helix</keyword>
<keyword evidence="12" id="KW-1185">Reference proteome</keyword>
<dbReference type="CDD" id="cd03223">
    <property type="entry name" value="ABCD_peroxisomal_ALDP"/>
    <property type="match status" value="1"/>
</dbReference>
<dbReference type="InterPro" id="IPR011527">
    <property type="entry name" value="ABC1_TM_dom"/>
</dbReference>
<reference evidence="11 12" key="2">
    <citation type="submission" date="2020-03" db="EMBL/GenBank/DDBJ databases">
        <title>Roseomonas stagni sp. nov., isolated from pond water in Japan.</title>
        <authorList>
            <person name="Furuhata K."/>
            <person name="Miyamoto H."/>
            <person name="Goto K."/>
        </authorList>
    </citation>
    <scope>NUCLEOTIDE SEQUENCE [LARGE SCALE GENOMIC DNA]</scope>
    <source>
        <strain evidence="11 12">PeD5</strain>
    </source>
</reference>
<evidence type="ECO:0000313" key="11">
    <source>
        <dbReference type="EMBL" id="NGM19069.1"/>
    </source>
</evidence>
<comment type="subcellular location">
    <subcellularLocation>
        <location evidence="1">Cell membrane</location>
        <topology evidence="1">Multi-pass membrane protein</topology>
    </subcellularLocation>
</comment>
<dbReference type="InterPro" id="IPR003593">
    <property type="entry name" value="AAA+_ATPase"/>
</dbReference>
<comment type="caution">
    <text evidence="11">The sequence shown here is derived from an EMBL/GenBank/DDBJ whole genome shotgun (WGS) entry which is preliminary data.</text>
</comment>
<dbReference type="PANTHER" id="PTHR11384:SF59">
    <property type="entry name" value="LYSOSOMAL COBALAMIN TRANSPORTER ABCD4"/>
    <property type="match status" value="1"/>
</dbReference>
<name>A0A6M1LGB5_9PROT</name>
<dbReference type="InterPro" id="IPR017871">
    <property type="entry name" value="ABC_transporter-like_CS"/>
</dbReference>
<feature type="transmembrane region" description="Helical" evidence="8">
    <location>
        <begin position="279"/>
        <end position="303"/>
    </location>
</feature>
<dbReference type="PROSITE" id="PS50893">
    <property type="entry name" value="ABC_TRANSPORTER_2"/>
    <property type="match status" value="1"/>
</dbReference>
<dbReference type="AlphaFoldDB" id="A0A6M1LGB5"/>
<feature type="transmembrane region" description="Helical" evidence="8">
    <location>
        <begin position="159"/>
        <end position="180"/>
    </location>
</feature>
<dbReference type="Proteomes" id="UP000475385">
    <property type="component" value="Unassembled WGS sequence"/>
</dbReference>
<dbReference type="SUPFAM" id="SSF52540">
    <property type="entry name" value="P-loop containing nucleoside triphosphate hydrolases"/>
    <property type="match status" value="1"/>
</dbReference>
<dbReference type="SMART" id="SM00382">
    <property type="entry name" value="AAA"/>
    <property type="match status" value="1"/>
</dbReference>
<keyword evidence="4" id="KW-0547">Nucleotide-binding</keyword>
<dbReference type="PANTHER" id="PTHR11384">
    <property type="entry name" value="ATP-BINDING CASSETTE, SUB-FAMILY D MEMBER"/>
    <property type="match status" value="1"/>
</dbReference>
<keyword evidence="5 11" id="KW-0067">ATP-binding</keyword>
<evidence type="ECO:0000313" key="12">
    <source>
        <dbReference type="Proteomes" id="UP000475385"/>
    </source>
</evidence>
<dbReference type="Pfam" id="PF06472">
    <property type="entry name" value="ABC_membrane_2"/>
    <property type="match status" value="1"/>
</dbReference>
<evidence type="ECO:0000256" key="6">
    <source>
        <dbReference type="ARBA" id="ARBA00022989"/>
    </source>
</evidence>
<gene>
    <name evidence="11" type="ORF">G3576_03520</name>
</gene>
<accession>A0A6M1LGB5</accession>
<dbReference type="EMBL" id="JAAIKB010000001">
    <property type="protein sequence ID" value="NGM19069.1"/>
    <property type="molecule type" value="Genomic_DNA"/>
</dbReference>
<dbReference type="Pfam" id="PF00005">
    <property type="entry name" value="ABC_tran"/>
    <property type="match status" value="1"/>
</dbReference>
<feature type="domain" description="ABC transporter" evidence="9">
    <location>
        <begin position="373"/>
        <end position="574"/>
    </location>
</feature>
<evidence type="ECO:0000259" key="9">
    <source>
        <dbReference type="PROSITE" id="PS50893"/>
    </source>
</evidence>